<comment type="caution">
    <text evidence="3">The sequence shown here is derived from an EMBL/GenBank/DDBJ whole genome shotgun (WGS) entry which is preliminary data.</text>
</comment>
<dbReference type="Pfam" id="PF02469">
    <property type="entry name" value="Fasciclin"/>
    <property type="match status" value="1"/>
</dbReference>
<dbReference type="InterPro" id="IPR000782">
    <property type="entry name" value="FAS1_domain"/>
</dbReference>
<feature type="compositionally biased region" description="Polar residues" evidence="1">
    <location>
        <begin position="1"/>
        <end position="22"/>
    </location>
</feature>
<evidence type="ECO:0000313" key="4">
    <source>
        <dbReference type="Proteomes" id="UP001150538"/>
    </source>
</evidence>
<dbReference type="InterPro" id="IPR036378">
    <property type="entry name" value="FAS1_dom_sf"/>
</dbReference>
<evidence type="ECO:0000256" key="1">
    <source>
        <dbReference type="SAM" id="MobiDB-lite"/>
    </source>
</evidence>
<feature type="region of interest" description="Disordered" evidence="1">
    <location>
        <begin position="1"/>
        <end position="41"/>
    </location>
</feature>
<accession>A0A9W7ZUP2</accession>
<name>A0A9W7ZUP2_9FUNG</name>
<dbReference type="EMBL" id="JANBPU010000084">
    <property type="protein sequence ID" value="KAJ1916989.1"/>
    <property type="molecule type" value="Genomic_DNA"/>
</dbReference>
<proteinExistence type="predicted"/>
<protein>
    <recommendedName>
        <fullName evidence="2">FAS1 domain-containing protein</fullName>
    </recommendedName>
</protein>
<dbReference type="AlphaFoldDB" id="A0A9W7ZUP2"/>
<evidence type="ECO:0000259" key="2">
    <source>
        <dbReference type="PROSITE" id="PS50213"/>
    </source>
</evidence>
<dbReference type="SUPFAM" id="SSF82153">
    <property type="entry name" value="FAS1 domain"/>
    <property type="match status" value="1"/>
</dbReference>
<organism evidence="3 4">
    <name type="scientific">Mycoemilia scoparia</name>
    <dbReference type="NCBI Taxonomy" id="417184"/>
    <lineage>
        <taxon>Eukaryota</taxon>
        <taxon>Fungi</taxon>
        <taxon>Fungi incertae sedis</taxon>
        <taxon>Zoopagomycota</taxon>
        <taxon>Kickxellomycotina</taxon>
        <taxon>Kickxellomycetes</taxon>
        <taxon>Kickxellales</taxon>
        <taxon>Kickxellaceae</taxon>
        <taxon>Mycoemilia</taxon>
    </lineage>
</organism>
<dbReference type="Proteomes" id="UP001150538">
    <property type="component" value="Unassembled WGS sequence"/>
</dbReference>
<gene>
    <name evidence="3" type="ORF">H4219_003460</name>
</gene>
<feature type="domain" description="FAS1" evidence="2">
    <location>
        <begin position="48"/>
        <end position="184"/>
    </location>
</feature>
<dbReference type="Gene3D" id="2.30.180.10">
    <property type="entry name" value="FAS1 domain"/>
    <property type="match status" value="1"/>
</dbReference>
<evidence type="ECO:0000313" key="3">
    <source>
        <dbReference type="EMBL" id="KAJ1916989.1"/>
    </source>
</evidence>
<reference evidence="3" key="1">
    <citation type="submission" date="2022-07" db="EMBL/GenBank/DDBJ databases">
        <title>Phylogenomic reconstructions and comparative analyses of Kickxellomycotina fungi.</title>
        <authorList>
            <person name="Reynolds N.K."/>
            <person name="Stajich J.E."/>
            <person name="Barry K."/>
            <person name="Grigoriev I.V."/>
            <person name="Crous P."/>
            <person name="Smith M.E."/>
        </authorList>
    </citation>
    <scope>NUCLEOTIDE SEQUENCE</scope>
    <source>
        <strain evidence="3">NBRC 100468</strain>
    </source>
</reference>
<keyword evidence="4" id="KW-1185">Reference proteome</keyword>
<sequence length="185" mass="20550">MGQDNSKTSKPPGQQPTDNGNAKNGGGMTLPDGTRIPDYIKDWGATGEPTVFDKLSSYKEITTAMDAFRSSRKLTDILSDPKSSITVFVPLNRAFHDIVIPTGKDMELALERHIIPTRVEKSELSRIREAQTLDPNTVIKKVSRSIDGQRYVKRSPNHNLPPGKIVNYGEDASNGVFYFIDQLFI</sequence>
<dbReference type="PROSITE" id="PS50213">
    <property type="entry name" value="FAS1"/>
    <property type="match status" value="1"/>
</dbReference>
<dbReference type="OrthoDB" id="5551751at2759"/>